<evidence type="ECO:0000313" key="11">
    <source>
        <dbReference type="EMBL" id="MBU3826043.1"/>
    </source>
</evidence>
<dbReference type="InterPro" id="IPR001971">
    <property type="entry name" value="Ribosomal_uS11"/>
</dbReference>
<dbReference type="Gene3D" id="3.30.420.80">
    <property type="entry name" value="Ribosomal protein S11"/>
    <property type="match status" value="1"/>
</dbReference>
<evidence type="ECO:0000313" key="12">
    <source>
        <dbReference type="Proteomes" id="UP000824150"/>
    </source>
</evidence>
<comment type="subunit">
    <text evidence="8">Part of the 30S ribosomal subunit. Interacts with proteins S7 and S18. Binds to IF-3.</text>
</comment>
<feature type="compositionally biased region" description="Low complexity" evidence="10">
    <location>
        <begin position="9"/>
        <end position="42"/>
    </location>
</feature>
<dbReference type="GO" id="GO:0003735">
    <property type="term" value="F:structural constituent of ribosome"/>
    <property type="evidence" value="ECO:0007669"/>
    <property type="project" value="InterPro"/>
</dbReference>
<comment type="caution">
    <text evidence="11">The sequence shown here is derived from an EMBL/GenBank/DDBJ whole genome shotgun (WGS) entry which is preliminary data.</text>
</comment>
<dbReference type="FunFam" id="3.30.420.80:FF:000001">
    <property type="entry name" value="30S ribosomal protein S11"/>
    <property type="match status" value="1"/>
</dbReference>
<dbReference type="InterPro" id="IPR018102">
    <property type="entry name" value="Ribosomal_uS11_CS"/>
</dbReference>
<proteinExistence type="inferred from homology"/>
<keyword evidence="5 8" id="KW-0687">Ribonucleoprotein</keyword>
<evidence type="ECO:0000256" key="10">
    <source>
        <dbReference type="SAM" id="MobiDB-lite"/>
    </source>
</evidence>
<comment type="similarity">
    <text evidence="1 8 9">Belongs to the universal ribosomal protein uS11 family.</text>
</comment>
<dbReference type="GO" id="GO:1990904">
    <property type="term" value="C:ribonucleoprotein complex"/>
    <property type="evidence" value="ECO:0007669"/>
    <property type="project" value="UniProtKB-KW"/>
</dbReference>
<comment type="function">
    <text evidence="7 8">Located on the platform of the 30S subunit, it bridges several disparate RNA helices of the 16S rRNA. Forms part of the Shine-Dalgarno cleft in the 70S ribosome.</text>
</comment>
<reference evidence="11" key="1">
    <citation type="journal article" date="2021" name="PeerJ">
        <title>Extensive microbial diversity within the chicken gut microbiome revealed by metagenomics and culture.</title>
        <authorList>
            <person name="Gilroy R."/>
            <person name="Ravi A."/>
            <person name="Getino M."/>
            <person name="Pursley I."/>
            <person name="Horton D.L."/>
            <person name="Alikhan N.F."/>
            <person name="Baker D."/>
            <person name="Gharbi K."/>
            <person name="Hall N."/>
            <person name="Watson M."/>
            <person name="Adriaenssens E.M."/>
            <person name="Foster-Nyarko E."/>
            <person name="Jarju S."/>
            <person name="Secka A."/>
            <person name="Antonio M."/>
            <person name="Oren A."/>
            <person name="Chaudhuri R.R."/>
            <person name="La Ragione R."/>
            <person name="Hildebrand F."/>
            <person name="Pallen M.J."/>
        </authorList>
    </citation>
    <scope>NUCLEOTIDE SEQUENCE</scope>
    <source>
        <strain evidence="11">687</strain>
    </source>
</reference>
<organism evidence="11 12">
    <name type="scientific">Candidatus Anaerobiospirillum merdipullorum</name>
    <dbReference type="NCBI Taxonomy" id="2838450"/>
    <lineage>
        <taxon>Bacteria</taxon>
        <taxon>Pseudomonadati</taxon>
        <taxon>Pseudomonadota</taxon>
        <taxon>Gammaproteobacteria</taxon>
        <taxon>Aeromonadales</taxon>
        <taxon>Succinivibrionaceae</taxon>
        <taxon>Anaerobiospirillum</taxon>
    </lineage>
</organism>
<evidence type="ECO:0000256" key="3">
    <source>
        <dbReference type="ARBA" id="ARBA00022884"/>
    </source>
</evidence>
<dbReference type="PANTHER" id="PTHR11759">
    <property type="entry name" value="40S RIBOSOMAL PROTEIN S14/30S RIBOSOMAL PROTEIN S11"/>
    <property type="match status" value="1"/>
</dbReference>
<keyword evidence="4 8" id="KW-0689">Ribosomal protein</keyword>
<dbReference type="Pfam" id="PF00411">
    <property type="entry name" value="Ribosomal_S11"/>
    <property type="match status" value="1"/>
</dbReference>
<evidence type="ECO:0000256" key="8">
    <source>
        <dbReference type="HAMAP-Rule" id="MF_01310"/>
    </source>
</evidence>
<dbReference type="HAMAP" id="MF_01310">
    <property type="entry name" value="Ribosomal_uS11"/>
    <property type="match status" value="1"/>
</dbReference>
<name>A0A9E2KM64_9GAMM</name>
<dbReference type="InterPro" id="IPR019981">
    <property type="entry name" value="Ribosomal_uS11_bac-type"/>
</dbReference>
<keyword evidence="2 8" id="KW-0699">rRNA-binding</keyword>
<evidence type="ECO:0000256" key="7">
    <source>
        <dbReference type="ARBA" id="ARBA00058053"/>
    </source>
</evidence>
<dbReference type="EMBL" id="JAHLFG010000009">
    <property type="protein sequence ID" value="MBU3826043.1"/>
    <property type="molecule type" value="Genomic_DNA"/>
</dbReference>
<dbReference type="GO" id="GO:0019843">
    <property type="term" value="F:rRNA binding"/>
    <property type="evidence" value="ECO:0007669"/>
    <property type="project" value="UniProtKB-UniRule"/>
</dbReference>
<evidence type="ECO:0000256" key="1">
    <source>
        <dbReference type="ARBA" id="ARBA00006194"/>
    </source>
</evidence>
<sequence>MSEQVKETAQTAAPAAAPAAAQAPAAAPAAAAAPKTASAPRARGGKRSKKQVADGVAHIHASFNNTIVTISDRQGNALSWATAGGSGFRGSRKSTPYAAQVAAERAGEAAKEFGVKNLEVMVKGPGPGRESSIRALNAIGFKITNITDVTPIPHNGCRPPKKRRV</sequence>
<dbReference type="NCBIfam" id="NF003698">
    <property type="entry name" value="PRK05309.1"/>
    <property type="match status" value="1"/>
</dbReference>
<dbReference type="SUPFAM" id="SSF53137">
    <property type="entry name" value="Translational machinery components"/>
    <property type="match status" value="1"/>
</dbReference>
<dbReference type="PROSITE" id="PS00054">
    <property type="entry name" value="RIBOSOMAL_S11"/>
    <property type="match status" value="1"/>
</dbReference>
<reference evidence="11" key="2">
    <citation type="submission" date="2021-04" db="EMBL/GenBank/DDBJ databases">
        <authorList>
            <person name="Gilroy R."/>
        </authorList>
    </citation>
    <scope>NUCLEOTIDE SEQUENCE</scope>
    <source>
        <strain evidence="11">687</strain>
    </source>
</reference>
<evidence type="ECO:0000256" key="9">
    <source>
        <dbReference type="RuleBase" id="RU003629"/>
    </source>
</evidence>
<evidence type="ECO:0000256" key="2">
    <source>
        <dbReference type="ARBA" id="ARBA00022730"/>
    </source>
</evidence>
<accession>A0A9E2KM64</accession>
<dbReference type="NCBIfam" id="TIGR03632">
    <property type="entry name" value="uS11_bact"/>
    <property type="match status" value="1"/>
</dbReference>
<dbReference type="AlphaFoldDB" id="A0A9E2KM64"/>
<protein>
    <recommendedName>
        <fullName evidence="6 8">Small ribosomal subunit protein uS11</fullName>
    </recommendedName>
</protein>
<gene>
    <name evidence="8 11" type="primary">rpsK</name>
    <name evidence="11" type="ORF">IAA31_00915</name>
</gene>
<dbReference type="Proteomes" id="UP000824150">
    <property type="component" value="Unassembled WGS sequence"/>
</dbReference>
<dbReference type="GO" id="GO:0006412">
    <property type="term" value="P:translation"/>
    <property type="evidence" value="ECO:0007669"/>
    <property type="project" value="UniProtKB-UniRule"/>
</dbReference>
<evidence type="ECO:0000256" key="4">
    <source>
        <dbReference type="ARBA" id="ARBA00022980"/>
    </source>
</evidence>
<feature type="region of interest" description="Disordered" evidence="10">
    <location>
        <begin position="1"/>
        <end position="53"/>
    </location>
</feature>
<evidence type="ECO:0000256" key="6">
    <source>
        <dbReference type="ARBA" id="ARBA00035160"/>
    </source>
</evidence>
<dbReference type="GO" id="GO:0005840">
    <property type="term" value="C:ribosome"/>
    <property type="evidence" value="ECO:0007669"/>
    <property type="project" value="UniProtKB-KW"/>
</dbReference>
<evidence type="ECO:0000256" key="5">
    <source>
        <dbReference type="ARBA" id="ARBA00023274"/>
    </source>
</evidence>
<dbReference type="InterPro" id="IPR036967">
    <property type="entry name" value="Ribosomal_uS11_sf"/>
</dbReference>
<keyword evidence="3 8" id="KW-0694">RNA-binding</keyword>